<protein>
    <submittedName>
        <fullName evidence="2">Uncharacterized protein</fullName>
    </submittedName>
</protein>
<evidence type="ECO:0000256" key="1">
    <source>
        <dbReference type="SAM" id="MobiDB-lite"/>
    </source>
</evidence>
<dbReference type="EMBL" id="CP001804">
    <property type="protein sequence ID" value="ACY14977.1"/>
    <property type="molecule type" value="Genomic_DNA"/>
</dbReference>
<dbReference type="HOGENOM" id="CLU_2897952_0_0_7"/>
<dbReference type="KEGG" id="hoh:Hoch_2440"/>
<feature type="region of interest" description="Disordered" evidence="1">
    <location>
        <begin position="34"/>
        <end position="62"/>
    </location>
</feature>
<name>D0LJD0_HALO1</name>
<evidence type="ECO:0000313" key="3">
    <source>
        <dbReference type="Proteomes" id="UP000001880"/>
    </source>
</evidence>
<gene>
    <name evidence="2" type="ordered locus">Hoch_2440</name>
</gene>
<keyword evidence="3" id="KW-1185">Reference proteome</keyword>
<organism evidence="2 3">
    <name type="scientific">Haliangium ochraceum (strain DSM 14365 / JCM 11303 / SMP-2)</name>
    <dbReference type="NCBI Taxonomy" id="502025"/>
    <lineage>
        <taxon>Bacteria</taxon>
        <taxon>Pseudomonadati</taxon>
        <taxon>Myxococcota</taxon>
        <taxon>Polyangia</taxon>
        <taxon>Haliangiales</taxon>
        <taxon>Kofleriaceae</taxon>
        <taxon>Haliangium</taxon>
    </lineage>
</organism>
<accession>D0LJD0</accession>
<sequence length="62" mass="6550">MGQGRNNKLADVFLPGPYMRCGARVPAFRADACPKTSPRAISSAARVTGPRADQSASTSRMP</sequence>
<dbReference type="AlphaFoldDB" id="D0LJD0"/>
<dbReference type="Proteomes" id="UP000001880">
    <property type="component" value="Chromosome"/>
</dbReference>
<proteinExistence type="predicted"/>
<reference evidence="2 3" key="1">
    <citation type="journal article" date="2010" name="Stand. Genomic Sci.">
        <title>Complete genome sequence of Haliangium ochraceum type strain (SMP-2).</title>
        <authorList>
            <consortium name="US DOE Joint Genome Institute (JGI-PGF)"/>
            <person name="Ivanova N."/>
            <person name="Daum C."/>
            <person name="Lang E."/>
            <person name="Abt B."/>
            <person name="Kopitz M."/>
            <person name="Saunders E."/>
            <person name="Lapidus A."/>
            <person name="Lucas S."/>
            <person name="Glavina Del Rio T."/>
            <person name="Nolan M."/>
            <person name="Tice H."/>
            <person name="Copeland A."/>
            <person name="Cheng J.F."/>
            <person name="Chen F."/>
            <person name="Bruce D."/>
            <person name="Goodwin L."/>
            <person name="Pitluck S."/>
            <person name="Mavromatis K."/>
            <person name="Pati A."/>
            <person name="Mikhailova N."/>
            <person name="Chen A."/>
            <person name="Palaniappan K."/>
            <person name="Land M."/>
            <person name="Hauser L."/>
            <person name="Chang Y.J."/>
            <person name="Jeffries C.D."/>
            <person name="Detter J.C."/>
            <person name="Brettin T."/>
            <person name="Rohde M."/>
            <person name="Goker M."/>
            <person name="Bristow J."/>
            <person name="Markowitz V."/>
            <person name="Eisen J.A."/>
            <person name="Hugenholtz P."/>
            <person name="Kyrpides N.C."/>
            <person name="Klenk H.P."/>
        </authorList>
    </citation>
    <scope>NUCLEOTIDE SEQUENCE [LARGE SCALE GENOMIC DNA]</scope>
    <source>
        <strain evidence="3">DSM 14365 / CIP 107738 / JCM 11303 / AJ 13395 / SMP-2</strain>
    </source>
</reference>
<evidence type="ECO:0000313" key="2">
    <source>
        <dbReference type="EMBL" id="ACY14977.1"/>
    </source>
</evidence>